<feature type="region of interest" description="Disordered" evidence="1">
    <location>
        <begin position="153"/>
        <end position="181"/>
    </location>
</feature>
<reference evidence="2 3" key="1">
    <citation type="submission" date="2017-10" db="EMBL/GenBank/DDBJ databases">
        <authorList>
            <person name="Jakob F."/>
        </authorList>
    </citation>
    <scope>NUCLEOTIDE SEQUENCE [LARGE SCALE GENOMIC DNA]</scope>
    <source>
        <strain evidence="2 3">TMW 2.1889</strain>
    </source>
</reference>
<comment type="caution">
    <text evidence="2">The sequence shown here is derived from an EMBL/GenBank/DDBJ whole genome shotgun (WGS) entry which is preliminary data.</text>
</comment>
<dbReference type="Proteomes" id="UP000765338">
    <property type="component" value="Unassembled WGS sequence"/>
</dbReference>
<proteinExistence type="predicted"/>
<sequence length="181" mass="19456">MKALSTHGLMTSALFRWTPLRLLMVLVMLLGFGAQTLLTATSLPDESPRAAILRLTGIDIAPRPEALPAATMPGMDHATMRQGAKPQVHCHPHSPTAPSAPLLMDHHHSDGHHHHGLDCPLCPLLDHVLLALTVLAVLLSCTRLARQIWQAVPPAQAPPEPTRQWPPGRGPPVTILSHASA</sequence>
<dbReference type="RefSeq" id="WP_182041293.1">
    <property type="nucleotide sequence ID" value="NZ_PDLY01000004.1"/>
</dbReference>
<evidence type="ECO:0000313" key="3">
    <source>
        <dbReference type="Proteomes" id="UP000765338"/>
    </source>
</evidence>
<evidence type="ECO:0000256" key="1">
    <source>
        <dbReference type="SAM" id="MobiDB-lite"/>
    </source>
</evidence>
<dbReference type="EMBL" id="PDLY01000004">
    <property type="protein sequence ID" value="MBA5727716.1"/>
    <property type="molecule type" value="Genomic_DNA"/>
</dbReference>
<keyword evidence="3" id="KW-1185">Reference proteome</keyword>
<organism evidence="2 3">
    <name type="scientific">Bombella mellum</name>
    <dbReference type="NCBI Taxonomy" id="2039288"/>
    <lineage>
        <taxon>Bacteria</taxon>
        <taxon>Pseudomonadati</taxon>
        <taxon>Pseudomonadota</taxon>
        <taxon>Alphaproteobacteria</taxon>
        <taxon>Acetobacterales</taxon>
        <taxon>Acetobacteraceae</taxon>
        <taxon>Bombella</taxon>
    </lineage>
</organism>
<name>A0ABR5ZTV0_9PROT</name>
<gene>
    <name evidence="2" type="ORF">CPA56_06950</name>
</gene>
<evidence type="ECO:0008006" key="4">
    <source>
        <dbReference type="Google" id="ProtNLM"/>
    </source>
</evidence>
<accession>A0ABR5ZTV0</accession>
<evidence type="ECO:0000313" key="2">
    <source>
        <dbReference type="EMBL" id="MBA5727716.1"/>
    </source>
</evidence>
<protein>
    <recommendedName>
        <fullName evidence="4">DUF2946 domain-containing protein</fullName>
    </recommendedName>
</protein>